<sequence length="297" mass="31571">MSYRTATDASSRRRELDGGPSPFRAPAGPTDEAPPYEAFPETIIDETPYEAEPLVDPRLGPRRRQPGARRAQPRRVAQSRANSRSWLRILATITGIALLATCAAGTFFLLRDDRVIPPETVAPPPAASPSVDRLASRATDTEAVTVAEAFGAVAGYRVLKSDDLPDCRQAATGELAKLLDRYECSQVVRATLLREDGAFALTAGVVNLADAAGAQAVRAGVEEDAGDFTTLHDGGESAVLGRSATVVGYNTYGHYLLYAVIAPTDGKKADQNDPAYSAIVGEVVDTHLAGALHWRGE</sequence>
<evidence type="ECO:0000313" key="3">
    <source>
        <dbReference type="EMBL" id="GLZ76768.1"/>
    </source>
</evidence>
<accession>A0A9W6SIS2</accession>
<evidence type="ECO:0000313" key="4">
    <source>
        <dbReference type="Proteomes" id="UP001165079"/>
    </source>
</evidence>
<protein>
    <submittedName>
        <fullName evidence="3">Uncharacterized protein</fullName>
    </submittedName>
</protein>
<keyword evidence="2" id="KW-1133">Transmembrane helix</keyword>
<keyword evidence="2" id="KW-0812">Transmembrane</keyword>
<dbReference type="EMBL" id="BSTX01000001">
    <property type="protein sequence ID" value="GLZ76768.1"/>
    <property type="molecule type" value="Genomic_DNA"/>
</dbReference>
<dbReference type="Proteomes" id="UP001165079">
    <property type="component" value="Unassembled WGS sequence"/>
</dbReference>
<keyword evidence="4" id="KW-1185">Reference proteome</keyword>
<organism evidence="3 4">
    <name type="scientific">Actinorhabdospora filicis</name>
    <dbReference type="NCBI Taxonomy" id="1785913"/>
    <lineage>
        <taxon>Bacteria</taxon>
        <taxon>Bacillati</taxon>
        <taxon>Actinomycetota</taxon>
        <taxon>Actinomycetes</taxon>
        <taxon>Micromonosporales</taxon>
        <taxon>Micromonosporaceae</taxon>
        <taxon>Actinorhabdospora</taxon>
    </lineage>
</organism>
<evidence type="ECO:0000256" key="1">
    <source>
        <dbReference type="SAM" id="MobiDB-lite"/>
    </source>
</evidence>
<gene>
    <name evidence="3" type="ORF">Afil01_15750</name>
</gene>
<dbReference type="AlphaFoldDB" id="A0A9W6SIS2"/>
<reference evidence="3" key="1">
    <citation type="submission" date="2023-03" db="EMBL/GenBank/DDBJ databases">
        <title>Actinorhabdospora filicis NBRC 111898.</title>
        <authorList>
            <person name="Ichikawa N."/>
            <person name="Sato H."/>
            <person name="Tonouchi N."/>
        </authorList>
    </citation>
    <scope>NUCLEOTIDE SEQUENCE</scope>
    <source>
        <strain evidence="3">NBRC 111898</strain>
    </source>
</reference>
<proteinExistence type="predicted"/>
<name>A0A9W6SIS2_9ACTN</name>
<comment type="caution">
    <text evidence="3">The sequence shown here is derived from an EMBL/GenBank/DDBJ whole genome shotgun (WGS) entry which is preliminary data.</text>
</comment>
<dbReference type="RefSeq" id="WP_285661929.1">
    <property type="nucleotide sequence ID" value="NZ_BSTX01000001.1"/>
</dbReference>
<evidence type="ECO:0000256" key="2">
    <source>
        <dbReference type="SAM" id="Phobius"/>
    </source>
</evidence>
<feature type="compositionally biased region" description="Basic residues" evidence="1">
    <location>
        <begin position="60"/>
        <end position="73"/>
    </location>
</feature>
<feature type="region of interest" description="Disordered" evidence="1">
    <location>
        <begin position="1"/>
        <end position="77"/>
    </location>
</feature>
<feature type="transmembrane region" description="Helical" evidence="2">
    <location>
        <begin position="89"/>
        <end position="110"/>
    </location>
</feature>
<keyword evidence="2" id="KW-0472">Membrane</keyword>